<comment type="caution">
    <text evidence="1">The sequence shown here is derived from an EMBL/GenBank/DDBJ whole genome shotgun (WGS) entry which is preliminary data.</text>
</comment>
<evidence type="ECO:0000313" key="1">
    <source>
        <dbReference type="EMBL" id="KAI7747977.1"/>
    </source>
</evidence>
<dbReference type="Gene3D" id="2.60.40.1230">
    <property type="match status" value="1"/>
</dbReference>
<dbReference type="EMBL" id="JAMZMK010006619">
    <property type="protein sequence ID" value="KAI7747977.1"/>
    <property type="molecule type" value="Genomic_DNA"/>
</dbReference>
<dbReference type="Proteomes" id="UP001206925">
    <property type="component" value="Unassembled WGS sequence"/>
</dbReference>
<organism evidence="1 2">
    <name type="scientific">Ambrosia artemisiifolia</name>
    <name type="common">Common ragweed</name>
    <dbReference type="NCBI Taxonomy" id="4212"/>
    <lineage>
        <taxon>Eukaryota</taxon>
        <taxon>Viridiplantae</taxon>
        <taxon>Streptophyta</taxon>
        <taxon>Embryophyta</taxon>
        <taxon>Tracheophyta</taxon>
        <taxon>Spermatophyta</taxon>
        <taxon>Magnoliopsida</taxon>
        <taxon>eudicotyledons</taxon>
        <taxon>Gunneridae</taxon>
        <taxon>Pentapetalae</taxon>
        <taxon>asterids</taxon>
        <taxon>campanulids</taxon>
        <taxon>Asterales</taxon>
        <taxon>Asteraceae</taxon>
        <taxon>Asteroideae</taxon>
        <taxon>Heliantheae alliance</taxon>
        <taxon>Heliantheae</taxon>
        <taxon>Ambrosia</taxon>
    </lineage>
</organism>
<keyword evidence="2" id="KW-1185">Reference proteome</keyword>
<evidence type="ECO:0000313" key="2">
    <source>
        <dbReference type="Proteomes" id="UP001206925"/>
    </source>
</evidence>
<name>A0AAD5CU16_AMBAR</name>
<gene>
    <name evidence="1" type="ORF">M8C21_027901</name>
</gene>
<reference evidence="1" key="1">
    <citation type="submission" date="2022-06" db="EMBL/GenBank/DDBJ databases">
        <title>Uncovering the hologenomic basis of an extraordinary plant invasion.</title>
        <authorList>
            <person name="Bieker V.C."/>
            <person name="Martin M.D."/>
            <person name="Gilbert T."/>
            <person name="Hodgins K."/>
            <person name="Battlay P."/>
            <person name="Petersen B."/>
            <person name="Wilson J."/>
        </authorList>
    </citation>
    <scope>NUCLEOTIDE SEQUENCE</scope>
    <source>
        <strain evidence="1">AA19_3_7</strain>
        <tissue evidence="1">Leaf</tissue>
    </source>
</reference>
<dbReference type="InterPro" id="IPR013041">
    <property type="entry name" value="Clathrin_app_Ig-like_sf"/>
</dbReference>
<dbReference type="SUPFAM" id="SSF49348">
    <property type="entry name" value="Clathrin adaptor appendage domain"/>
    <property type="match status" value="1"/>
</dbReference>
<dbReference type="AlphaFoldDB" id="A0AAD5CU16"/>
<proteinExistence type="predicted"/>
<accession>A0AAD5CU16</accession>
<protein>
    <submittedName>
        <fullName evidence="1">Uncharacterized protein</fullName>
    </submittedName>
</protein>
<sequence>MMEMTQPLELIDVSYEHVGNKTTSSLDAVNAVILPPSHLNLELSSVPEIIPPRSQVQCPLDVVNLCPSRDVAVLDFSYKFGTNLGANSMMEEFLFANKFRFKKGFKYVRFYLEDDKVCSVKDVEVEDGIVEYGSSVVG</sequence>